<dbReference type="PROSITE" id="PS50234">
    <property type="entry name" value="VWFA"/>
    <property type="match status" value="1"/>
</dbReference>
<dbReference type="EMBL" id="HBHX01067466">
    <property type="protein sequence ID" value="CAE0148259.1"/>
    <property type="molecule type" value="Transcribed_RNA"/>
</dbReference>
<dbReference type="PANTHER" id="PTHR10579">
    <property type="entry name" value="CALCIUM-ACTIVATED CHLORIDE CHANNEL REGULATOR"/>
    <property type="match status" value="1"/>
</dbReference>
<name>A0A7S3FHG3_9EUKA</name>
<dbReference type="InterPro" id="IPR002035">
    <property type="entry name" value="VWF_A"/>
</dbReference>
<organism evidence="3">
    <name type="scientific">Haptolina ericina</name>
    <dbReference type="NCBI Taxonomy" id="156174"/>
    <lineage>
        <taxon>Eukaryota</taxon>
        <taxon>Haptista</taxon>
        <taxon>Haptophyta</taxon>
        <taxon>Prymnesiophyceae</taxon>
        <taxon>Prymnesiales</taxon>
        <taxon>Prymnesiaceae</taxon>
        <taxon>Haptolina</taxon>
    </lineage>
</organism>
<dbReference type="AlphaFoldDB" id="A0A7S3FHG3"/>
<evidence type="ECO:0000256" key="1">
    <source>
        <dbReference type="SAM" id="MobiDB-lite"/>
    </source>
</evidence>
<gene>
    <name evidence="3" type="ORF">HERI1096_LOCUS37271</name>
</gene>
<protein>
    <recommendedName>
        <fullName evidence="2">VWFA domain-containing protein</fullName>
    </recommendedName>
</protein>
<sequence>MNVLVRIQTPPTPLVARPSLHVACVLDKSGSMSGQKLTFAKRAVRKLVRHLDPSCKLAFVTYDRSVERVFVDGDLSDEGKPELTAQIKAVRPGSTTNLHGGLQEGAACLRELSHSSNATPAARRIFLFSDGLVNAGVTQSGAILDAVDGFVREGITVSSFGIGTDFDESLMTRIAEHGRGKYCFLESVESIPRLVSQSVHSLLDLAGTDARLELSGLSGAVVTRVFAADDDDDDDEEAGGAGRGRGGATAGLVLLGDLHWSNRRSVLAEVKVSQPGVMPGAPPPAPTPLVGFALTYNTKDAGPTTVTGAANVSFVSSRVQLPAEDGDVAAAAAIQTAADADAECLRLIGRGEQAAAVAKKEASIETLSALLRELGKEPRYRDSCCVRLAQVLERSRRTLEGLRRGKETRALEMEMRYEMRVQRAMSDNGMEERADSEDGAYSDAGSDDGGSPRRNVRRRSSSPVPSLGYGSGGSGSDGSLSPPGSPPMMRAISLEQRAASLGMPLEAQELSSTSLASAAATLMPITPSTTEYPPLPMPSEPLPPTAEIAHGTPVYNGVVTDVTP</sequence>
<dbReference type="InterPro" id="IPR051266">
    <property type="entry name" value="CLCR"/>
</dbReference>
<dbReference type="Pfam" id="PF00092">
    <property type="entry name" value="VWA"/>
    <property type="match status" value="1"/>
</dbReference>
<feature type="domain" description="VWFA" evidence="2">
    <location>
        <begin position="21"/>
        <end position="199"/>
    </location>
</feature>
<dbReference type="InterPro" id="IPR036465">
    <property type="entry name" value="vWFA_dom_sf"/>
</dbReference>
<dbReference type="PANTHER" id="PTHR10579:SF43">
    <property type="entry name" value="ZINC FINGER (C3HC4-TYPE RING FINGER) FAMILY PROTEIN"/>
    <property type="match status" value="1"/>
</dbReference>
<evidence type="ECO:0000313" key="3">
    <source>
        <dbReference type="EMBL" id="CAE0148259.1"/>
    </source>
</evidence>
<proteinExistence type="predicted"/>
<dbReference type="SMART" id="SM00327">
    <property type="entry name" value="VWA"/>
    <property type="match status" value="1"/>
</dbReference>
<dbReference type="Gene3D" id="3.40.50.410">
    <property type="entry name" value="von Willebrand factor, type A domain"/>
    <property type="match status" value="1"/>
</dbReference>
<reference evidence="3" key="1">
    <citation type="submission" date="2021-01" db="EMBL/GenBank/DDBJ databases">
        <authorList>
            <person name="Corre E."/>
            <person name="Pelletier E."/>
            <person name="Niang G."/>
            <person name="Scheremetjew M."/>
            <person name="Finn R."/>
            <person name="Kale V."/>
            <person name="Holt S."/>
            <person name="Cochrane G."/>
            <person name="Meng A."/>
            <person name="Brown T."/>
            <person name="Cohen L."/>
        </authorList>
    </citation>
    <scope>NUCLEOTIDE SEQUENCE</scope>
    <source>
        <strain evidence="3">CCMP281</strain>
    </source>
</reference>
<evidence type="ECO:0000259" key="2">
    <source>
        <dbReference type="PROSITE" id="PS50234"/>
    </source>
</evidence>
<accession>A0A7S3FHG3</accession>
<dbReference type="SUPFAM" id="SSF53300">
    <property type="entry name" value="vWA-like"/>
    <property type="match status" value="1"/>
</dbReference>
<feature type="region of interest" description="Disordered" evidence="1">
    <location>
        <begin position="426"/>
        <end position="489"/>
    </location>
</feature>